<feature type="compositionally biased region" description="Low complexity" evidence="1">
    <location>
        <begin position="74"/>
        <end position="89"/>
    </location>
</feature>
<feature type="chain" id="PRO_5041680655" evidence="2">
    <location>
        <begin position="31"/>
        <end position="142"/>
    </location>
</feature>
<evidence type="ECO:0000259" key="3">
    <source>
        <dbReference type="SMART" id="SM00894"/>
    </source>
</evidence>
<dbReference type="Proteomes" id="UP001177769">
    <property type="component" value="Chromosome"/>
</dbReference>
<gene>
    <name evidence="4" type="ORF">PFX98_09645</name>
</gene>
<proteinExistence type="predicted"/>
<evidence type="ECO:0000313" key="5">
    <source>
        <dbReference type="Proteomes" id="UP001177769"/>
    </source>
</evidence>
<dbReference type="AlphaFoldDB" id="A0AA95SS01"/>
<dbReference type="KEGG" id="pais:PFX98_09645"/>
<feature type="region of interest" description="Disordered" evidence="1">
    <location>
        <begin position="70"/>
        <end position="89"/>
    </location>
</feature>
<dbReference type="RefSeq" id="WP_285234985.1">
    <property type="nucleotide sequence ID" value="NZ_CP116346.1"/>
</dbReference>
<protein>
    <submittedName>
        <fullName evidence="4">Excalibur calcium-binding domain-containing protein</fullName>
    </submittedName>
</protein>
<feature type="signal peptide" evidence="2">
    <location>
        <begin position="1"/>
        <end position="30"/>
    </location>
</feature>
<dbReference type="Pfam" id="PF05901">
    <property type="entry name" value="Excalibur"/>
    <property type="match status" value="1"/>
</dbReference>
<feature type="domain" description="Excalibur calcium-binding" evidence="3">
    <location>
        <begin position="101"/>
        <end position="136"/>
    </location>
</feature>
<sequence>MTSMLRVTSRFFAYFTAAASLLLAASGASAMPANKCVVDGTVTYQQGPCPSSNQVRKVPTLEELNAVERKRRAAAAPSAPTKVAPAAPADPAPANAFSCDGRRYCSQMRSCAEAKYFLANCPGVKMDGDRDGIPCEEQWCPG</sequence>
<keyword evidence="5" id="KW-1185">Reference proteome</keyword>
<evidence type="ECO:0000256" key="2">
    <source>
        <dbReference type="SAM" id="SignalP"/>
    </source>
</evidence>
<reference evidence="4" key="1">
    <citation type="submission" date="2023-01" db="EMBL/GenBank/DDBJ databases">
        <title>Whole genome sequence of Paucibacter sp. S2-9 isolated from pond sediment.</title>
        <authorList>
            <person name="Jung J.Y."/>
        </authorList>
    </citation>
    <scope>NUCLEOTIDE SEQUENCE</scope>
    <source>
        <strain evidence="4">S2-9</strain>
    </source>
</reference>
<accession>A0AA95SS01</accession>
<dbReference type="EMBL" id="CP116346">
    <property type="protein sequence ID" value="WIT13866.1"/>
    <property type="molecule type" value="Genomic_DNA"/>
</dbReference>
<name>A0AA95SS01_9BURK</name>
<evidence type="ECO:0000313" key="4">
    <source>
        <dbReference type="EMBL" id="WIT13866.1"/>
    </source>
</evidence>
<evidence type="ECO:0000256" key="1">
    <source>
        <dbReference type="SAM" id="MobiDB-lite"/>
    </source>
</evidence>
<keyword evidence="2" id="KW-0732">Signal</keyword>
<dbReference type="InterPro" id="IPR008613">
    <property type="entry name" value="Excalibur_Ca-bd_domain"/>
</dbReference>
<dbReference type="SMART" id="SM00894">
    <property type="entry name" value="Excalibur"/>
    <property type="match status" value="1"/>
</dbReference>
<organism evidence="4 5">
    <name type="scientific">Paucibacter sediminis</name>
    <dbReference type="NCBI Taxonomy" id="3019553"/>
    <lineage>
        <taxon>Bacteria</taxon>
        <taxon>Pseudomonadati</taxon>
        <taxon>Pseudomonadota</taxon>
        <taxon>Betaproteobacteria</taxon>
        <taxon>Burkholderiales</taxon>
        <taxon>Sphaerotilaceae</taxon>
        <taxon>Roseateles</taxon>
    </lineage>
</organism>